<dbReference type="EMBL" id="CABVIN010000005">
    <property type="protein sequence ID" value="VVP23336.1"/>
    <property type="molecule type" value="Genomic_DNA"/>
</dbReference>
<sequence>MAKKLEFWGVLGTVIYLSIIGTTVSFKLDGFLNLELNELGDFLAGAFGPVAFLWLVLGFLQQGRELKLSSDALQLQAQELKNSVDQQRELVEVTRAQVEADLENLKTVRQLRAKEIKPFFVVDGGGGYHSGKEHELDFQIRNLGHAVTRLEFDFGPRLSNLNRSLHVLNKNDSTSFKVKFNDDDEEIDGWLAVEFLNADQEKSTAMFHYKVEPRSATSAYPQLKVQLSAIG</sequence>
<evidence type="ECO:0000313" key="4">
    <source>
        <dbReference type="Proteomes" id="UP000377224"/>
    </source>
</evidence>
<evidence type="ECO:0000256" key="1">
    <source>
        <dbReference type="SAM" id="Coils"/>
    </source>
</evidence>
<keyword evidence="2" id="KW-0812">Transmembrane</keyword>
<organism evidence="3 4">
    <name type="scientific">Pseudomonas fluorescens</name>
    <dbReference type="NCBI Taxonomy" id="294"/>
    <lineage>
        <taxon>Bacteria</taxon>
        <taxon>Pseudomonadati</taxon>
        <taxon>Pseudomonadota</taxon>
        <taxon>Gammaproteobacteria</taxon>
        <taxon>Pseudomonadales</taxon>
        <taxon>Pseudomonadaceae</taxon>
        <taxon>Pseudomonas</taxon>
    </lineage>
</organism>
<evidence type="ECO:0000313" key="3">
    <source>
        <dbReference type="EMBL" id="VVP23336.1"/>
    </source>
</evidence>
<keyword evidence="2" id="KW-0472">Membrane</keyword>
<reference evidence="3 4" key="1">
    <citation type="submission" date="2019-09" db="EMBL/GenBank/DDBJ databases">
        <authorList>
            <person name="Chandra G."/>
            <person name="Truman W A."/>
        </authorList>
    </citation>
    <scope>NUCLEOTIDE SEQUENCE [LARGE SCALE GENOMIC DNA]</scope>
    <source>
        <strain evidence="3">PS896</strain>
    </source>
</reference>
<accession>A0A5E7MF71</accession>
<feature type="transmembrane region" description="Helical" evidence="2">
    <location>
        <begin position="7"/>
        <end position="26"/>
    </location>
</feature>
<name>A0A5E7MF71_PSEFL</name>
<gene>
    <name evidence="3" type="ORF">PS896_03957</name>
</gene>
<feature type="transmembrane region" description="Helical" evidence="2">
    <location>
        <begin position="42"/>
        <end position="60"/>
    </location>
</feature>
<dbReference type="Proteomes" id="UP000377224">
    <property type="component" value="Unassembled WGS sequence"/>
</dbReference>
<protein>
    <submittedName>
        <fullName evidence="3">Uncharacterized protein</fullName>
    </submittedName>
</protein>
<evidence type="ECO:0000256" key="2">
    <source>
        <dbReference type="SAM" id="Phobius"/>
    </source>
</evidence>
<keyword evidence="1" id="KW-0175">Coiled coil</keyword>
<dbReference type="RefSeq" id="WP_150648175.1">
    <property type="nucleotide sequence ID" value="NZ_CABVIN010000005.1"/>
</dbReference>
<feature type="coiled-coil region" evidence="1">
    <location>
        <begin position="70"/>
        <end position="97"/>
    </location>
</feature>
<proteinExistence type="predicted"/>
<dbReference type="AlphaFoldDB" id="A0A5E7MF71"/>
<keyword evidence="2" id="KW-1133">Transmembrane helix</keyword>